<dbReference type="Gene3D" id="3.15.10.30">
    <property type="entry name" value="Haemolymph juvenile hormone binding protein"/>
    <property type="match status" value="1"/>
</dbReference>
<dbReference type="EMBL" id="QDEB01078577">
    <property type="protein sequence ID" value="RZC34603.1"/>
    <property type="molecule type" value="Genomic_DNA"/>
</dbReference>
<protein>
    <submittedName>
        <fullName evidence="1">JHBP domain containing protein</fullName>
    </submittedName>
</protein>
<name>A0A482VPG0_ASBVE</name>
<dbReference type="AlphaFoldDB" id="A0A482VPG0"/>
<dbReference type="InterPro" id="IPR038606">
    <property type="entry name" value="To_sf"/>
</dbReference>
<feature type="non-terminal residue" evidence="1">
    <location>
        <position position="65"/>
    </location>
</feature>
<evidence type="ECO:0000313" key="1">
    <source>
        <dbReference type="EMBL" id="RZC34603.1"/>
    </source>
</evidence>
<feature type="non-terminal residue" evidence="1">
    <location>
        <position position="1"/>
    </location>
</feature>
<evidence type="ECO:0000313" key="2">
    <source>
        <dbReference type="Proteomes" id="UP000292052"/>
    </source>
</evidence>
<dbReference type="Proteomes" id="UP000292052">
    <property type="component" value="Unassembled WGS sequence"/>
</dbReference>
<reference evidence="1 2" key="1">
    <citation type="submission" date="2017-03" db="EMBL/GenBank/DDBJ databases">
        <title>Genome of the blue death feigning beetle - Asbolus verrucosus.</title>
        <authorList>
            <person name="Rider S.D."/>
        </authorList>
    </citation>
    <scope>NUCLEOTIDE SEQUENCE [LARGE SCALE GENOMIC DNA]</scope>
    <source>
        <strain evidence="1">Butters</strain>
        <tissue evidence="1">Head and leg muscle</tissue>
    </source>
</reference>
<proteinExistence type="predicted"/>
<comment type="caution">
    <text evidence="1">The sequence shown here is derived from an EMBL/GenBank/DDBJ whole genome shotgun (WGS) entry which is preliminary data.</text>
</comment>
<keyword evidence="2" id="KW-1185">Reference proteome</keyword>
<sequence length="65" mass="7260">QDAISQLKKPFPEAGLPSIEPLIFSTLSVQAGTEVMHFVQNYKNFTIIGLTTGNVTKFDIQFQEM</sequence>
<gene>
    <name evidence="1" type="ORF">BDFB_013920</name>
</gene>
<dbReference type="InterPro" id="IPR010562">
    <property type="entry name" value="Haemolymph_juvenile_hormone-bd"/>
</dbReference>
<dbReference type="Pfam" id="PF06585">
    <property type="entry name" value="JHBP"/>
    <property type="match status" value="1"/>
</dbReference>
<accession>A0A482VPG0</accession>
<organism evidence="1 2">
    <name type="scientific">Asbolus verrucosus</name>
    <name type="common">Desert ironclad beetle</name>
    <dbReference type="NCBI Taxonomy" id="1661398"/>
    <lineage>
        <taxon>Eukaryota</taxon>
        <taxon>Metazoa</taxon>
        <taxon>Ecdysozoa</taxon>
        <taxon>Arthropoda</taxon>
        <taxon>Hexapoda</taxon>
        <taxon>Insecta</taxon>
        <taxon>Pterygota</taxon>
        <taxon>Neoptera</taxon>
        <taxon>Endopterygota</taxon>
        <taxon>Coleoptera</taxon>
        <taxon>Polyphaga</taxon>
        <taxon>Cucujiformia</taxon>
        <taxon>Tenebrionidae</taxon>
        <taxon>Pimeliinae</taxon>
        <taxon>Asbolus</taxon>
    </lineage>
</organism>